<name>A0ABP0YE14_9ROSI</name>
<proteinExistence type="predicted"/>
<accession>A0ABP0YE14</accession>
<dbReference type="Proteomes" id="UP001642487">
    <property type="component" value="Chromosome 3"/>
</dbReference>
<dbReference type="EMBL" id="OZ021737">
    <property type="protein sequence ID" value="CAK9317105.1"/>
    <property type="molecule type" value="Genomic_DNA"/>
</dbReference>
<protein>
    <submittedName>
        <fullName evidence="1">Uncharacterized protein</fullName>
    </submittedName>
</protein>
<evidence type="ECO:0000313" key="2">
    <source>
        <dbReference type="Proteomes" id="UP001642487"/>
    </source>
</evidence>
<sequence length="148" mass="16537">MGSCEAAVVAMSMAKSSESQFPDLRKQLRAFESDSSEIITLCEAEYVEKILEETLRKVLVHKQLFLLQKQCNSSATSAELLRRKNRRGSVIQQVNQPLQLPLLSPVRSEHLRATFSPNLFPLAIRSLIEAVPSSFDENQEASAFSGEL</sequence>
<keyword evidence="2" id="KW-1185">Reference proteome</keyword>
<organism evidence="1 2">
    <name type="scientific">Citrullus colocynthis</name>
    <name type="common">colocynth</name>
    <dbReference type="NCBI Taxonomy" id="252529"/>
    <lineage>
        <taxon>Eukaryota</taxon>
        <taxon>Viridiplantae</taxon>
        <taxon>Streptophyta</taxon>
        <taxon>Embryophyta</taxon>
        <taxon>Tracheophyta</taxon>
        <taxon>Spermatophyta</taxon>
        <taxon>Magnoliopsida</taxon>
        <taxon>eudicotyledons</taxon>
        <taxon>Gunneridae</taxon>
        <taxon>Pentapetalae</taxon>
        <taxon>rosids</taxon>
        <taxon>fabids</taxon>
        <taxon>Cucurbitales</taxon>
        <taxon>Cucurbitaceae</taxon>
        <taxon>Benincaseae</taxon>
        <taxon>Citrullus</taxon>
    </lineage>
</organism>
<gene>
    <name evidence="1" type="ORF">CITCOLO1_LOCUS9001</name>
</gene>
<reference evidence="1 2" key="1">
    <citation type="submission" date="2024-03" db="EMBL/GenBank/DDBJ databases">
        <authorList>
            <person name="Gkanogiannis A."/>
            <person name="Becerra Lopez-Lavalle L."/>
        </authorList>
    </citation>
    <scope>NUCLEOTIDE SEQUENCE [LARGE SCALE GENOMIC DNA]</scope>
</reference>
<evidence type="ECO:0000313" key="1">
    <source>
        <dbReference type="EMBL" id="CAK9317105.1"/>
    </source>
</evidence>